<proteinExistence type="predicted"/>
<name>A0A5E4ME63_9HEMI</name>
<sequence length="211" mass="23292">MAHQGSSTSISFIRELPTEPIDLGTPYRLRLIEPHDTGRTVKETRLRRVRETAITGSRTKGDEVYWLKMGGEHNCIDSDSAMIIARRLLACARVCVGGAAVRTVAMVVERTIIAMAERLVGIRVVGVPGTDLPRREWVALNRFRTGHGKTGHMLHKWGLGPTPGCDCGYEKQTAIHITDDCNTRRLQGGMKELHGATIGAVQWLNSLDVQI</sequence>
<protein>
    <recommendedName>
        <fullName evidence="3">Reverse transcriptase domain</fullName>
    </recommendedName>
</protein>
<evidence type="ECO:0008006" key="3">
    <source>
        <dbReference type="Google" id="ProtNLM"/>
    </source>
</evidence>
<reference evidence="1 2" key="1">
    <citation type="submission" date="2019-08" db="EMBL/GenBank/DDBJ databases">
        <authorList>
            <person name="Alioto T."/>
            <person name="Alioto T."/>
            <person name="Gomez Garrido J."/>
        </authorList>
    </citation>
    <scope>NUCLEOTIDE SEQUENCE [LARGE SCALE GENOMIC DNA]</scope>
</reference>
<organism evidence="1 2">
    <name type="scientific">Cinara cedri</name>
    <dbReference type="NCBI Taxonomy" id="506608"/>
    <lineage>
        <taxon>Eukaryota</taxon>
        <taxon>Metazoa</taxon>
        <taxon>Ecdysozoa</taxon>
        <taxon>Arthropoda</taxon>
        <taxon>Hexapoda</taxon>
        <taxon>Insecta</taxon>
        <taxon>Pterygota</taxon>
        <taxon>Neoptera</taxon>
        <taxon>Paraneoptera</taxon>
        <taxon>Hemiptera</taxon>
        <taxon>Sternorrhyncha</taxon>
        <taxon>Aphidomorpha</taxon>
        <taxon>Aphidoidea</taxon>
        <taxon>Aphididae</taxon>
        <taxon>Lachninae</taxon>
        <taxon>Cinara</taxon>
    </lineage>
</organism>
<dbReference type="AlphaFoldDB" id="A0A5E4ME63"/>
<accession>A0A5E4ME63</accession>
<dbReference type="EMBL" id="CABPRJ010000515">
    <property type="protein sequence ID" value="VVC30408.1"/>
    <property type="molecule type" value="Genomic_DNA"/>
</dbReference>
<evidence type="ECO:0000313" key="1">
    <source>
        <dbReference type="EMBL" id="VVC30408.1"/>
    </source>
</evidence>
<dbReference type="OrthoDB" id="6577684at2759"/>
<keyword evidence="2" id="KW-1185">Reference proteome</keyword>
<evidence type="ECO:0000313" key="2">
    <source>
        <dbReference type="Proteomes" id="UP000325440"/>
    </source>
</evidence>
<gene>
    <name evidence="1" type="ORF">CINCED_3A002298</name>
</gene>
<dbReference type="Proteomes" id="UP000325440">
    <property type="component" value="Unassembled WGS sequence"/>
</dbReference>